<dbReference type="Proteomes" id="UP001219933">
    <property type="component" value="Chromosome 5"/>
</dbReference>
<evidence type="ECO:0000256" key="1">
    <source>
        <dbReference type="SAM" id="Coils"/>
    </source>
</evidence>
<keyword evidence="1" id="KW-0175">Coiled coil</keyword>
<feature type="coiled-coil region" evidence="1">
    <location>
        <begin position="359"/>
        <end position="423"/>
    </location>
</feature>
<feature type="compositionally biased region" description="Polar residues" evidence="2">
    <location>
        <begin position="52"/>
        <end position="78"/>
    </location>
</feature>
<sequence>MNTVGAARENVPPTALQTPSRPRRRDLVSPAVSRIPRPLHTETPRSRLPQPSIFTTPQSSRPRISYTPQSARVPRQSTGRVLEETLRENIAIQRQKTTEARLEDIQHEKYEVQNERDDLRTELHLSRQRELRLKATIEKHEHVIARYRARAQENKEPPPKDGIRRGELCRLRERADHDAARIVELEREIQELHEENEYATASGARNVCAVTVCASRMRQQEKDRHAKEIWELQTRLARAERAQRASESRAAALEADVEHYAGLYSAALEQIDSLRTSLAETNADAAELCSRWLDAENAWNTARESEESAEYSALAAELQDTRVRHLAQEYDMQQLVEELDRVSWYQEAYEERCQQVRLLAQVAKLAEDRENELTRVNAELLAQDLSPRSKSRVAEIRGNMNQLVAMRLERDQLAHRITRLEQELTTYRTVVPNGARTRAPASCESGAYE</sequence>
<name>A0AAF0EWM3_9BASI</name>
<evidence type="ECO:0000256" key="2">
    <source>
        <dbReference type="SAM" id="MobiDB-lite"/>
    </source>
</evidence>
<protein>
    <submittedName>
        <fullName evidence="3">Uncharacterized protein</fullName>
    </submittedName>
</protein>
<reference evidence="3" key="1">
    <citation type="submission" date="2023-03" db="EMBL/GenBank/DDBJ databases">
        <title>Mating type loci evolution in Malassezia.</title>
        <authorList>
            <person name="Coelho M.A."/>
        </authorList>
    </citation>
    <scope>NUCLEOTIDE SEQUENCE</scope>
    <source>
        <strain evidence="3">CBS 11721</strain>
    </source>
</reference>
<dbReference type="EMBL" id="CP119881">
    <property type="protein sequence ID" value="WFD36489.1"/>
    <property type="molecule type" value="Genomic_DNA"/>
</dbReference>
<dbReference type="AlphaFoldDB" id="A0AAF0EWM3"/>
<feature type="coiled-coil region" evidence="1">
    <location>
        <begin position="175"/>
        <end position="256"/>
    </location>
</feature>
<accession>A0AAF0EWM3</accession>
<proteinExistence type="predicted"/>
<organism evidence="3 4">
    <name type="scientific">Malassezia cuniculi</name>
    <dbReference type="NCBI Taxonomy" id="948313"/>
    <lineage>
        <taxon>Eukaryota</taxon>
        <taxon>Fungi</taxon>
        <taxon>Dikarya</taxon>
        <taxon>Basidiomycota</taxon>
        <taxon>Ustilaginomycotina</taxon>
        <taxon>Malasseziomycetes</taxon>
        <taxon>Malasseziales</taxon>
        <taxon>Malasseziaceae</taxon>
        <taxon>Malassezia</taxon>
    </lineage>
</organism>
<keyword evidence="4" id="KW-1185">Reference proteome</keyword>
<gene>
    <name evidence="3" type="ORF">MCUN1_003369</name>
</gene>
<feature type="region of interest" description="Disordered" evidence="2">
    <location>
        <begin position="1"/>
        <end position="78"/>
    </location>
</feature>
<evidence type="ECO:0000313" key="3">
    <source>
        <dbReference type="EMBL" id="WFD36489.1"/>
    </source>
</evidence>
<evidence type="ECO:0000313" key="4">
    <source>
        <dbReference type="Proteomes" id="UP001219933"/>
    </source>
</evidence>